<evidence type="ECO:0000256" key="4">
    <source>
        <dbReference type="SAM" id="SignalP"/>
    </source>
</evidence>
<feature type="domain" description="ShKT" evidence="5">
    <location>
        <begin position="162"/>
        <end position="199"/>
    </location>
</feature>
<feature type="region of interest" description="Disordered" evidence="3">
    <location>
        <begin position="210"/>
        <end position="233"/>
    </location>
</feature>
<feature type="region of interest" description="Disordered" evidence="3">
    <location>
        <begin position="73"/>
        <end position="117"/>
    </location>
</feature>
<keyword evidence="4" id="KW-0732">Signal</keyword>
<feature type="compositionally biased region" description="Low complexity" evidence="3">
    <location>
        <begin position="214"/>
        <end position="228"/>
    </location>
</feature>
<organism evidence="6 7">
    <name type="scientific">Porites evermanni</name>
    <dbReference type="NCBI Taxonomy" id="104178"/>
    <lineage>
        <taxon>Eukaryota</taxon>
        <taxon>Metazoa</taxon>
        <taxon>Cnidaria</taxon>
        <taxon>Anthozoa</taxon>
        <taxon>Hexacorallia</taxon>
        <taxon>Scleractinia</taxon>
        <taxon>Fungiina</taxon>
        <taxon>Poritidae</taxon>
        <taxon>Porites</taxon>
    </lineage>
</organism>
<gene>
    <name evidence="6" type="ORF">PEVE_00010693</name>
</gene>
<dbReference type="Proteomes" id="UP001159427">
    <property type="component" value="Unassembled WGS sequence"/>
</dbReference>
<keyword evidence="7" id="KW-1185">Reference proteome</keyword>
<accession>A0ABN8RGE8</accession>
<sequence length="408" mass="46194">MKNLYLIFVVLSSFLVWGECRAVSRECRDNFHNCETWKRSGLCHGTAHAFYLRNGCAKTCGFCKSDTPLQTNQHSIQDTPKKANKQNNKGIGQGQQKLHSPGQVPLPSDPSLKSGQGKPFTCTDRFVSQTCKQWKDGQMCLDDRYRNYLTYGCASTCRFCNCRDTYRESPYCDEWKSKGFCKQYKDQLDTYCPKTCGFCINAKYEETTVPPQNTTAPTPSQSATPPSSDQERARPVITVVKNVIQRQPLNARFANTGNANSKRGLPLFNREGNAALWSVNADTRITLPQPQQYDDMGGAVRHPLEDGTYFTPAKTNEKFEYYTEHYSPDPYVAAAQREEWMTANTGDGVAPNPSLSRKSKDPEVKEEKPNIFVVKKSKVKHSKHSFSCYFLKMKLFLIKASKLNYSAK</sequence>
<proteinExistence type="predicted"/>
<name>A0ABN8RGE8_9CNID</name>
<feature type="domain" description="ShKT" evidence="5">
    <location>
        <begin position="122"/>
        <end position="160"/>
    </location>
</feature>
<evidence type="ECO:0000313" key="7">
    <source>
        <dbReference type="Proteomes" id="UP001159427"/>
    </source>
</evidence>
<keyword evidence="1" id="KW-0800">Toxin</keyword>
<feature type="signal peptide" evidence="4">
    <location>
        <begin position="1"/>
        <end position="22"/>
    </location>
</feature>
<dbReference type="InterPro" id="IPR003582">
    <property type="entry name" value="ShKT_dom"/>
</dbReference>
<reference evidence="6 7" key="1">
    <citation type="submission" date="2022-05" db="EMBL/GenBank/DDBJ databases">
        <authorList>
            <consortium name="Genoscope - CEA"/>
            <person name="William W."/>
        </authorList>
    </citation>
    <scope>NUCLEOTIDE SEQUENCE [LARGE SCALE GENOMIC DNA]</scope>
</reference>
<dbReference type="EMBL" id="CALNXI010001761">
    <property type="protein sequence ID" value="CAH3176511.1"/>
    <property type="molecule type" value="Genomic_DNA"/>
</dbReference>
<feature type="domain" description="ShKT" evidence="5">
    <location>
        <begin position="27"/>
        <end position="63"/>
    </location>
</feature>
<comment type="caution">
    <text evidence="6">The sequence shown here is derived from an EMBL/GenBank/DDBJ whole genome shotgun (WGS) entry which is preliminary data.</text>
</comment>
<dbReference type="PANTHER" id="PTHR21724">
    <property type="entry name" value="SHKT DOMAIN-CONTAINING PROTEIN"/>
    <property type="match status" value="1"/>
</dbReference>
<feature type="chain" id="PRO_5046058958" description="ShKT domain-containing protein" evidence="4">
    <location>
        <begin position="23"/>
        <end position="408"/>
    </location>
</feature>
<protein>
    <recommendedName>
        <fullName evidence="5">ShKT domain-containing protein</fullName>
    </recommendedName>
</protein>
<comment type="caution">
    <text evidence="2">Lacks conserved residue(s) required for the propagation of feature annotation.</text>
</comment>
<dbReference type="SMART" id="SM00254">
    <property type="entry name" value="ShKT"/>
    <property type="match status" value="3"/>
</dbReference>
<evidence type="ECO:0000313" key="6">
    <source>
        <dbReference type="EMBL" id="CAH3176511.1"/>
    </source>
</evidence>
<evidence type="ECO:0000256" key="1">
    <source>
        <dbReference type="ARBA" id="ARBA00022656"/>
    </source>
</evidence>
<evidence type="ECO:0000256" key="2">
    <source>
        <dbReference type="PROSITE-ProRule" id="PRU01005"/>
    </source>
</evidence>
<dbReference type="PROSITE" id="PS51670">
    <property type="entry name" value="SHKT"/>
    <property type="match status" value="3"/>
</dbReference>
<feature type="compositionally biased region" description="Low complexity" evidence="3">
    <location>
        <begin position="85"/>
        <end position="97"/>
    </location>
</feature>
<dbReference type="Pfam" id="PF01549">
    <property type="entry name" value="ShK"/>
    <property type="match status" value="3"/>
</dbReference>
<evidence type="ECO:0000259" key="5">
    <source>
        <dbReference type="PROSITE" id="PS51670"/>
    </source>
</evidence>
<feature type="compositionally biased region" description="Basic and acidic residues" evidence="3">
    <location>
        <begin position="358"/>
        <end position="367"/>
    </location>
</feature>
<evidence type="ECO:0000256" key="3">
    <source>
        <dbReference type="SAM" id="MobiDB-lite"/>
    </source>
</evidence>
<dbReference type="Gene3D" id="1.10.10.1940">
    <property type="match status" value="2"/>
</dbReference>
<dbReference type="PANTHER" id="PTHR21724:SF109">
    <property type="entry name" value="SHKT DOMAIN-CONTAINING PROTEIN"/>
    <property type="match status" value="1"/>
</dbReference>
<feature type="region of interest" description="Disordered" evidence="3">
    <location>
        <begin position="344"/>
        <end position="367"/>
    </location>
</feature>